<feature type="repeat" description="WD" evidence="8">
    <location>
        <begin position="967"/>
        <end position="1007"/>
    </location>
</feature>
<keyword evidence="2 8" id="KW-0853">WD repeat</keyword>
<evidence type="ECO:0000256" key="8">
    <source>
        <dbReference type="PROSITE-ProRule" id="PRU00221"/>
    </source>
</evidence>
<evidence type="ECO:0000313" key="11">
    <source>
        <dbReference type="EMBL" id="KJK67716.1"/>
    </source>
</evidence>
<dbReference type="PROSITE" id="PS50837">
    <property type="entry name" value="NACHT"/>
    <property type="match status" value="1"/>
</dbReference>
<evidence type="ECO:0000256" key="9">
    <source>
        <dbReference type="SAM" id="MobiDB-lite"/>
    </source>
</evidence>
<dbReference type="Pfam" id="PF24883">
    <property type="entry name" value="NPHP3_N"/>
    <property type="match status" value="1"/>
</dbReference>
<gene>
    <name evidence="11" type="ORF">P875_00109029</name>
</gene>
<evidence type="ECO:0000256" key="1">
    <source>
        <dbReference type="ARBA" id="ARBA00004570"/>
    </source>
</evidence>
<dbReference type="PROSITE" id="PS50088">
    <property type="entry name" value="ANK_REPEAT"/>
    <property type="match status" value="1"/>
</dbReference>
<feature type="compositionally biased region" description="Basic and acidic residues" evidence="9">
    <location>
        <begin position="21"/>
        <end position="41"/>
    </location>
</feature>
<evidence type="ECO:0000256" key="7">
    <source>
        <dbReference type="PROSITE-ProRule" id="PRU00023"/>
    </source>
</evidence>
<comment type="caution">
    <text evidence="11">The sequence shown here is derived from an EMBL/GenBank/DDBJ whole genome shotgun (WGS) entry which is preliminary data.</text>
</comment>
<dbReference type="InterPro" id="IPR015943">
    <property type="entry name" value="WD40/YVTN_repeat-like_dom_sf"/>
</dbReference>
<protein>
    <recommendedName>
        <fullName evidence="5">Mitochondrial division protein 1</fullName>
    </recommendedName>
</protein>
<dbReference type="EMBL" id="JZEE01000161">
    <property type="protein sequence ID" value="KJK67716.1"/>
    <property type="molecule type" value="Genomic_DNA"/>
</dbReference>
<name>A0A0F0IKN8_ASPPU</name>
<feature type="repeat" description="WD" evidence="8">
    <location>
        <begin position="925"/>
        <end position="966"/>
    </location>
</feature>
<evidence type="ECO:0000259" key="10">
    <source>
        <dbReference type="PROSITE" id="PS50837"/>
    </source>
</evidence>
<feature type="region of interest" description="Disordered" evidence="9">
    <location>
        <begin position="14"/>
        <end position="41"/>
    </location>
</feature>
<dbReference type="GO" id="GO:1990234">
    <property type="term" value="C:transferase complex"/>
    <property type="evidence" value="ECO:0007669"/>
    <property type="project" value="UniProtKB-ARBA"/>
</dbReference>
<comment type="subcellular location">
    <subcellularLocation>
        <location evidence="1">Mitochondrion outer membrane</location>
        <topology evidence="1">Peripheral membrane protein</topology>
        <orientation evidence="1">Cytoplasmic side</orientation>
    </subcellularLocation>
</comment>
<dbReference type="Pfam" id="PF00400">
    <property type="entry name" value="WD40"/>
    <property type="match status" value="2"/>
</dbReference>
<evidence type="ECO:0000256" key="6">
    <source>
        <dbReference type="ARBA" id="ARBA00043913"/>
    </source>
</evidence>
<feature type="repeat" description="WD" evidence="8">
    <location>
        <begin position="1301"/>
        <end position="1331"/>
    </location>
</feature>
<dbReference type="Gene3D" id="1.25.40.20">
    <property type="entry name" value="Ankyrin repeat-containing domain"/>
    <property type="match status" value="2"/>
</dbReference>
<evidence type="ECO:0000256" key="3">
    <source>
        <dbReference type="ARBA" id="ARBA00022737"/>
    </source>
</evidence>
<comment type="similarity">
    <text evidence="4">Belongs to the WD repeat MDV1/CAF4 family.</text>
</comment>
<evidence type="ECO:0000256" key="5">
    <source>
        <dbReference type="ARBA" id="ARBA00039789"/>
    </source>
</evidence>
<reference evidence="11 12" key="1">
    <citation type="submission" date="2015-02" db="EMBL/GenBank/DDBJ databases">
        <title>Draft genome sequence of Aspergillus parasiticus SU-1.</title>
        <authorList>
            <person name="Yu J."/>
            <person name="Fedorova N."/>
            <person name="Yin Y."/>
            <person name="Losada L."/>
            <person name="Zafar N."/>
            <person name="Taujale R."/>
            <person name="Ehrlich K.C."/>
            <person name="Bhatnagar D."/>
            <person name="Cleveland T.E."/>
            <person name="Bennett J.W."/>
            <person name="Nierman W.C."/>
        </authorList>
    </citation>
    <scope>NUCLEOTIDE SEQUENCE [LARGE SCALE GENOMIC DNA]</scope>
    <source>
        <strain evidence="12">ATCC 56775 / NRRL 5862 / SRRC 143 / SU-1</strain>
    </source>
</reference>
<feature type="domain" description="NACHT" evidence="10">
    <location>
        <begin position="350"/>
        <end position="516"/>
    </location>
</feature>
<organism evidence="11 12">
    <name type="scientific">Aspergillus parasiticus (strain ATCC 56775 / NRRL 5862 / SRRC 143 / SU-1)</name>
    <dbReference type="NCBI Taxonomy" id="1403190"/>
    <lineage>
        <taxon>Eukaryota</taxon>
        <taxon>Fungi</taxon>
        <taxon>Dikarya</taxon>
        <taxon>Ascomycota</taxon>
        <taxon>Pezizomycotina</taxon>
        <taxon>Eurotiomycetes</taxon>
        <taxon>Eurotiomycetidae</taxon>
        <taxon>Eurotiales</taxon>
        <taxon>Aspergillaceae</taxon>
        <taxon>Aspergillus</taxon>
        <taxon>Aspergillus subgen. Circumdati</taxon>
    </lineage>
</organism>
<accession>A0A0F0IKN8</accession>
<dbReference type="Pfam" id="PF17100">
    <property type="entry name" value="NACHT_N"/>
    <property type="match status" value="1"/>
</dbReference>
<evidence type="ECO:0000313" key="12">
    <source>
        <dbReference type="Proteomes" id="UP000033540"/>
    </source>
</evidence>
<dbReference type="PROSITE" id="PS00678">
    <property type="entry name" value="WD_REPEATS_1"/>
    <property type="match status" value="1"/>
</dbReference>
<feature type="repeat" description="ANK" evidence="7">
    <location>
        <begin position="1735"/>
        <end position="1757"/>
    </location>
</feature>
<dbReference type="PROSITE" id="PS50297">
    <property type="entry name" value="ANK_REP_REGION"/>
    <property type="match status" value="1"/>
</dbReference>
<keyword evidence="3" id="KW-0677">Repeat</keyword>
<dbReference type="InterPro" id="IPR036770">
    <property type="entry name" value="Ankyrin_rpt-contain_sf"/>
</dbReference>
<dbReference type="InterPro" id="IPR019775">
    <property type="entry name" value="WD40_repeat_CS"/>
</dbReference>
<dbReference type="PANTHER" id="PTHR22847">
    <property type="entry name" value="WD40 REPEAT PROTEIN"/>
    <property type="match status" value="1"/>
</dbReference>
<dbReference type="SMART" id="SM00320">
    <property type="entry name" value="WD40"/>
    <property type="match status" value="9"/>
</dbReference>
<dbReference type="SUPFAM" id="SSF50969">
    <property type="entry name" value="YVTN repeat-like/Quinoprotein amine dehydrogenase"/>
    <property type="match status" value="1"/>
</dbReference>
<dbReference type="SUPFAM" id="SSF52540">
    <property type="entry name" value="P-loop containing nucleoside triphosphate hydrolases"/>
    <property type="match status" value="1"/>
</dbReference>
<dbReference type="PROSITE" id="PS50082">
    <property type="entry name" value="WD_REPEATS_2"/>
    <property type="match status" value="3"/>
</dbReference>
<dbReference type="SUPFAM" id="SSF48403">
    <property type="entry name" value="Ankyrin repeat"/>
    <property type="match status" value="1"/>
</dbReference>
<dbReference type="Pfam" id="PF12796">
    <property type="entry name" value="Ank_2"/>
    <property type="match status" value="1"/>
</dbReference>
<comment type="function">
    <text evidence="6">Involved in mitochondrial fission. Acts as an adapter protein required to form mitochondrial fission complexes. Formation of these complexes is required to promote constriction and fission of the mitochondrial compartment at a late step in mitochondrial division.</text>
</comment>
<evidence type="ECO:0000256" key="2">
    <source>
        <dbReference type="ARBA" id="ARBA00022574"/>
    </source>
</evidence>
<dbReference type="InterPro" id="IPR027417">
    <property type="entry name" value="P-loop_NTPase"/>
</dbReference>
<dbReference type="InterPro" id="IPR056884">
    <property type="entry name" value="NPHP3-like_N"/>
</dbReference>
<dbReference type="GO" id="GO:0005741">
    <property type="term" value="C:mitochondrial outer membrane"/>
    <property type="evidence" value="ECO:0007669"/>
    <property type="project" value="UniProtKB-SubCell"/>
</dbReference>
<keyword evidence="7" id="KW-0040">ANK repeat</keyword>
<dbReference type="SUPFAM" id="SSF50978">
    <property type="entry name" value="WD40 repeat-like"/>
    <property type="match status" value="1"/>
</dbReference>
<dbReference type="InterPro" id="IPR001680">
    <property type="entry name" value="WD40_rpt"/>
</dbReference>
<dbReference type="PROSITE" id="PS50294">
    <property type="entry name" value="WD_REPEATS_REGION"/>
    <property type="match status" value="2"/>
</dbReference>
<dbReference type="InterPro" id="IPR011044">
    <property type="entry name" value="Quino_amine_DH_bsu"/>
</dbReference>
<dbReference type="InterPro" id="IPR036322">
    <property type="entry name" value="WD40_repeat_dom_sf"/>
</dbReference>
<proteinExistence type="inferred from homology"/>
<dbReference type="InterPro" id="IPR031359">
    <property type="entry name" value="NACHT_N"/>
</dbReference>
<dbReference type="PANTHER" id="PTHR22847:SF637">
    <property type="entry name" value="WD REPEAT DOMAIN 5B"/>
    <property type="match status" value="1"/>
</dbReference>
<dbReference type="STRING" id="1403190.A0A0F0IKN8"/>
<sequence length="1795" mass="203272">MASHGSCKNLLLGVFKRPKRKESSHVDHTPEEEKKDSGSHIRERRFQKDLWKEAYEKIRKGNRGLVESYEEGLLKLGLECDKEQMRVNPCDSRTSQIQQLANQRIKEIGDRQLVVKIGGEEKVVRGEARQLAQRIVHGIVNVKDVISAAISSEPHAGLAWAGVLVILPVFLNIITQEEHAIKGLQSISDRIIRYHYMESELSSLDDQVELHHALKIKTIDMYAKVLEYQIRFAVHYSKRSPSRYFDNVTASDDWRGILKEIEEINEKVDADLEAISRGTLQKIKNQMSQLNQMHTDIKVMKKSDLLKKLNGAPSASFDANAQGNIQCLPGTQTSVFKQIQSWVDNPKAPPIFWLHGMAGTGKSTIARTVASKLSRMERLVDDETLAGECCLGGSFFFNQGDNDRNKPTGVFPTLAKNLAGSLPDLTDALCHAIEENDDIATTRIEDQWHELILQPLRDLQDRMLSCPTVVLVIDALDECQDRDSGGANIGTILRKFGELKGLKALKVRVLITSRPSDEIQYRFGDLSAGTPDSYSDETLVKIPITRNDDLKTDIDLFFEHELITIRRRHKLSSDWPGKQKIRELVSITDGLFIYAATTCRFLNEPNGMADSHLDMILHSYREGSSPQQGLDELYLKILQAELMEGLTETEKQIQRSKFRDIVGSIIVIQDVPSVTALGLILPTSYQTGTMQPELQKMLNRFGSVLHINQRSNDSVELLHLSFRDFLVDETRCGKEFHIDENKAHQMLFSRCVDIMNSTLRRNICHLERVSTRSEEVTSAQVEKYLPEYAQYACCHWFDHLRQSGINDGKPLHDFFETHFTHWVEAMSWMGKLPEGISMLNDLLTYISDSSAEKITKLRAFAQDAKRFMITFRSEMEQAPLQIYVSALLFAPKRSLVRGYFGKEIPKWIKKRPNIPDHWGPFLHTIQGHSDDVLCVRCSPDGKLVASASSDRTIRLWDVSTWRCLQVLRGHKGTVATVEFLSNTSLLSSEPNKTVRIWYLDTGESKALNSTANIYKEKEWYWEDVVVPSPDGTKLVHYVDGPGYYYVYLYNLETEDLSLLTRGRFDGFLFSPDSRMIVFHDEWPRKPVFSSDGKSVLCVSDSEAPSIQLWELSTRRVRTSIRFERDEHLNFQFSLDNTSMAVASGGQVDVWDISEGRIMARLTSIEFRYFKDWEIVWLPNNVQVATVHETGLIYIWDVATESVAKTLKSSVHRPELHFSQDGGLMFTYGSDDRIFQAWDLTVGSSSDTNPHSDYPNYVSFSANTQLVVSAARNDDVLRVWKTDTGELVQTFVAPKRDLNLPSLSANGERLICANCDGAVVVWDVATGDRLQILNSPYHEPRATAIASDGKTVVLENHCVIQFWDVSSGDLREIETQSEVDTQCLKFSPDDAYIAVGSMGGCEIFNIRTGSRTYLNQWTNCLAISPDNFWIAAAAIRGAGVVISLWETATRKKKGTIRSAKPIFQMTFSDDGTCLYTDQGRIPIDSILKNTSAWFRQVGEGIYYRDGWVHDGEQEIILLPPEWGPDEYYSDWDPVSVSKDGILALGNRFYQATKPVTMANPYKELRLAIEAGDHAKITEILDSGLLATPEHFLRATQKKDYATLKLFLSHGWDINTDIDNLVPSALVYAFEDIELLGWFLDHGADPNKESRIRDCTPLSYAVMEAPFNIVKYLFENGGQLKRGQLLHYTAMRRKDDCYEVLQFIYNEDPDYNDLQINKLLDEGTSHYLMNYRSGLGTPLHYAASSGSVDMVSFLLDKGAAHRLDPYNRSPIGYAVYSGHYEVEQVLKARMTLGAGSE</sequence>
<dbReference type="Gene3D" id="2.130.10.10">
    <property type="entry name" value="YVTN repeat-like/Quinoprotein amine dehydrogenase"/>
    <property type="match status" value="4"/>
</dbReference>
<dbReference type="InterPro" id="IPR002110">
    <property type="entry name" value="Ankyrin_rpt"/>
</dbReference>
<dbReference type="SMART" id="SM00248">
    <property type="entry name" value="ANK"/>
    <property type="match status" value="4"/>
</dbReference>
<dbReference type="Proteomes" id="UP000033540">
    <property type="component" value="Unassembled WGS sequence"/>
</dbReference>
<evidence type="ECO:0000256" key="4">
    <source>
        <dbReference type="ARBA" id="ARBA00038415"/>
    </source>
</evidence>
<dbReference type="InterPro" id="IPR007111">
    <property type="entry name" value="NACHT_NTPase"/>
</dbReference>
<dbReference type="Gene3D" id="3.40.50.300">
    <property type="entry name" value="P-loop containing nucleotide triphosphate hydrolases"/>
    <property type="match status" value="1"/>
</dbReference>
<dbReference type="OrthoDB" id="426293at2759"/>